<comment type="caution">
    <text evidence="2">The sequence shown here is derived from an EMBL/GenBank/DDBJ whole genome shotgun (WGS) entry which is preliminary data.</text>
</comment>
<organism evidence="2 3">
    <name type="scientific">Pleurodeles waltl</name>
    <name type="common">Iberian ribbed newt</name>
    <dbReference type="NCBI Taxonomy" id="8319"/>
    <lineage>
        <taxon>Eukaryota</taxon>
        <taxon>Metazoa</taxon>
        <taxon>Chordata</taxon>
        <taxon>Craniata</taxon>
        <taxon>Vertebrata</taxon>
        <taxon>Euteleostomi</taxon>
        <taxon>Amphibia</taxon>
        <taxon>Batrachia</taxon>
        <taxon>Caudata</taxon>
        <taxon>Salamandroidea</taxon>
        <taxon>Salamandridae</taxon>
        <taxon>Pleurodelinae</taxon>
        <taxon>Pleurodeles</taxon>
    </lineage>
</organism>
<feature type="region of interest" description="Disordered" evidence="1">
    <location>
        <begin position="114"/>
        <end position="186"/>
    </location>
</feature>
<name>A0AAV7RZV3_PLEWA</name>
<proteinExistence type="predicted"/>
<feature type="compositionally biased region" description="Basic residues" evidence="1">
    <location>
        <begin position="154"/>
        <end position="164"/>
    </location>
</feature>
<evidence type="ECO:0000256" key="1">
    <source>
        <dbReference type="SAM" id="MobiDB-lite"/>
    </source>
</evidence>
<reference evidence="2" key="1">
    <citation type="journal article" date="2022" name="bioRxiv">
        <title>Sequencing and chromosome-scale assembly of the giantPleurodeles waltlgenome.</title>
        <authorList>
            <person name="Brown T."/>
            <person name="Elewa A."/>
            <person name="Iarovenko S."/>
            <person name="Subramanian E."/>
            <person name="Araus A.J."/>
            <person name="Petzold A."/>
            <person name="Susuki M."/>
            <person name="Suzuki K.-i.T."/>
            <person name="Hayashi T."/>
            <person name="Toyoda A."/>
            <person name="Oliveira C."/>
            <person name="Osipova E."/>
            <person name="Leigh N.D."/>
            <person name="Simon A."/>
            <person name="Yun M.H."/>
        </authorList>
    </citation>
    <scope>NUCLEOTIDE SEQUENCE</scope>
    <source>
        <strain evidence="2">20211129_DDA</strain>
        <tissue evidence="2">Liver</tissue>
    </source>
</reference>
<gene>
    <name evidence="2" type="ORF">NDU88_009952</name>
</gene>
<feature type="region of interest" description="Disordered" evidence="1">
    <location>
        <begin position="60"/>
        <end position="84"/>
    </location>
</feature>
<feature type="compositionally biased region" description="Basic and acidic residues" evidence="1">
    <location>
        <begin position="114"/>
        <end position="139"/>
    </location>
</feature>
<feature type="compositionally biased region" description="Basic residues" evidence="1">
    <location>
        <begin position="60"/>
        <end position="70"/>
    </location>
</feature>
<protein>
    <submittedName>
        <fullName evidence="2">Uncharacterized protein</fullName>
    </submittedName>
</protein>
<evidence type="ECO:0000313" key="2">
    <source>
        <dbReference type="EMBL" id="KAJ1157237.1"/>
    </source>
</evidence>
<dbReference type="AlphaFoldDB" id="A0AAV7RZV3"/>
<evidence type="ECO:0000313" key="3">
    <source>
        <dbReference type="Proteomes" id="UP001066276"/>
    </source>
</evidence>
<keyword evidence="3" id="KW-1185">Reference proteome</keyword>
<accession>A0AAV7RZV3</accession>
<dbReference type="EMBL" id="JANPWB010000009">
    <property type="protein sequence ID" value="KAJ1157237.1"/>
    <property type="molecule type" value="Genomic_DNA"/>
</dbReference>
<dbReference type="Proteomes" id="UP001066276">
    <property type="component" value="Chromosome 5"/>
</dbReference>
<sequence>MVGVIPNLGEDLILGMDYVNFTSLLERAGQEQVNNAWWKEVPFGVSEEENRKPRIKLSIKQKREQRRKYQHARDPINSDPKTPPAIICTITGDFRQCQHEDLTLKHAWHQALHPDEHVEEEPRNPEGEKSRRLENERRATGRQRRAALTERRSIPKRSKKMRRRQAVERTPQPHFWRSVAHSGAFH</sequence>